<reference evidence="5" key="1">
    <citation type="submission" date="2021-01" db="EMBL/GenBank/DDBJ databases">
        <authorList>
            <person name="Corre E."/>
            <person name="Pelletier E."/>
            <person name="Niang G."/>
            <person name="Scheremetjew M."/>
            <person name="Finn R."/>
            <person name="Kale V."/>
            <person name="Holt S."/>
            <person name="Cochrane G."/>
            <person name="Meng A."/>
            <person name="Brown T."/>
            <person name="Cohen L."/>
        </authorList>
    </citation>
    <scope>NUCLEOTIDE SEQUENCE</scope>
    <source>
        <strain evidence="5">Isolate 1302-5</strain>
    </source>
</reference>
<name>A0A7S4K5D2_9STRA</name>
<proteinExistence type="predicted"/>
<accession>A0A7S4K5D2</accession>
<feature type="domain" description="Galactose-1-phosphate uridyl transferase N-terminal" evidence="4">
    <location>
        <begin position="39"/>
        <end position="239"/>
    </location>
</feature>
<keyword evidence="1" id="KW-0808">Transferase</keyword>
<dbReference type="AlphaFoldDB" id="A0A7S4K5D2"/>
<dbReference type="Pfam" id="PF01087">
    <property type="entry name" value="GalP_UDP_transf"/>
    <property type="match status" value="1"/>
</dbReference>
<evidence type="ECO:0000256" key="3">
    <source>
        <dbReference type="ARBA" id="ARBA00023277"/>
    </source>
</evidence>
<dbReference type="Gene3D" id="3.30.428.10">
    <property type="entry name" value="HIT-like"/>
    <property type="match status" value="2"/>
</dbReference>
<dbReference type="SUPFAM" id="SSF54197">
    <property type="entry name" value="HIT-like"/>
    <property type="match status" value="2"/>
</dbReference>
<evidence type="ECO:0000259" key="4">
    <source>
        <dbReference type="Pfam" id="PF01087"/>
    </source>
</evidence>
<keyword evidence="3" id="KW-0119">Carbohydrate metabolism</keyword>
<evidence type="ECO:0000256" key="1">
    <source>
        <dbReference type="ARBA" id="ARBA00022679"/>
    </source>
</evidence>
<protein>
    <recommendedName>
        <fullName evidence="4">Galactose-1-phosphate uridyl transferase N-terminal domain-containing protein</fullName>
    </recommendedName>
</protein>
<dbReference type="PANTHER" id="PTHR42763:SF2">
    <property type="entry name" value="ADP-GLUCOSE PHOSPHORYLASE"/>
    <property type="match status" value="1"/>
</dbReference>
<dbReference type="InterPro" id="IPR005849">
    <property type="entry name" value="GalP_Utransf_N"/>
</dbReference>
<keyword evidence="2" id="KW-0548">Nucleotidyltransferase</keyword>
<evidence type="ECO:0000256" key="2">
    <source>
        <dbReference type="ARBA" id="ARBA00022695"/>
    </source>
</evidence>
<sequence>MTTFVTGAVGVLRHRARNHLNASLLAAHRRLFSSPGSVLRLDEMTGTWVVYASGRQDRPKQTASSSSSLKRRLADLPSHLEGCPFCAGNEHMTPDVLLSVGDRMRVVPNKFPAVDPLETSHIRLGGERCSFADKHPLNNEIPAVGFHEVVIESPYHNHHVAAAPDRGHARDLLTAFRERGLAHRLAEVALPPSADYADDDVSAPPRRIEHTVFFKNHGATAGASLDHPHSQIVSTPVVPVEAQRLQSLALGYFRKNRVNLYEKVAVEEMVLFEGGLGGGGGANASRVVDFSENFVAVVPYASPGPYVITIFPRYGGDGTLDGTAVDCSDFTSCTDDLLDECAAVLHSCLSRLHVLLDEPCFNLVVQTAPVPGRGVQAAARSSAFFRWHIRITPRLGAGAMAGFELGSGFFSNSHMPEDDAAELRAVRPFTDTDG</sequence>
<organism evidence="5">
    <name type="scientific">Odontella aurita</name>
    <dbReference type="NCBI Taxonomy" id="265563"/>
    <lineage>
        <taxon>Eukaryota</taxon>
        <taxon>Sar</taxon>
        <taxon>Stramenopiles</taxon>
        <taxon>Ochrophyta</taxon>
        <taxon>Bacillariophyta</taxon>
        <taxon>Mediophyceae</taxon>
        <taxon>Biddulphiophycidae</taxon>
        <taxon>Eupodiscales</taxon>
        <taxon>Odontellaceae</taxon>
        <taxon>Odontella</taxon>
    </lineage>
</organism>
<dbReference type="GO" id="GO:0008108">
    <property type="term" value="F:UDP-glucose:hexose-1-phosphate uridylyltransferase activity"/>
    <property type="evidence" value="ECO:0007669"/>
    <property type="project" value="InterPro"/>
</dbReference>
<dbReference type="InterPro" id="IPR036265">
    <property type="entry name" value="HIT-like_sf"/>
</dbReference>
<dbReference type="EMBL" id="HBKQ01057812">
    <property type="protein sequence ID" value="CAE2284361.1"/>
    <property type="molecule type" value="Transcribed_RNA"/>
</dbReference>
<dbReference type="InterPro" id="IPR053177">
    <property type="entry name" value="ADP-glucose_phosphorylase"/>
</dbReference>
<dbReference type="GO" id="GO:0006012">
    <property type="term" value="P:galactose metabolic process"/>
    <property type="evidence" value="ECO:0007669"/>
    <property type="project" value="InterPro"/>
</dbReference>
<evidence type="ECO:0000313" key="5">
    <source>
        <dbReference type="EMBL" id="CAE2284361.1"/>
    </source>
</evidence>
<dbReference type="PANTHER" id="PTHR42763">
    <property type="entry name" value="ADP-GLUCOSE PHOSPHORYLASE"/>
    <property type="match status" value="1"/>
</dbReference>
<gene>
    <name evidence="5" type="ORF">OAUR00152_LOCUS39484</name>
</gene>